<evidence type="ECO:0000256" key="3">
    <source>
        <dbReference type="ARBA" id="ARBA00022723"/>
    </source>
</evidence>
<feature type="domain" description="UPF0313" evidence="6">
    <location>
        <begin position="1"/>
        <end position="133"/>
    </location>
</feature>
<dbReference type="InterPro" id="IPR013704">
    <property type="entry name" value="UPF0313_N"/>
</dbReference>
<sequence>MISHYTADRKIRSDDAYSPNNEPNKRPDCAATVYWQRCREAYSDVPIILGGIEGSLRRIAHYDYWSDKVRRSVLMDAKPDLLVYGNGELALIEIMYRLARGESIKNIVDMRGTAFILNKSNRHLKANFIEIASNDVDTIGLVDPIINPYVMTEDVADCDIEKQKFSQYTNFNKDIVKGIVVKAGDDLPDDT</sequence>
<keyword evidence="5" id="KW-0411">Iron-sulfur</keyword>
<dbReference type="PANTHER" id="PTHR32331">
    <property type="entry name" value="UPF0313 PROTEIN YGIQ"/>
    <property type="match status" value="1"/>
</dbReference>
<evidence type="ECO:0000259" key="6">
    <source>
        <dbReference type="Pfam" id="PF08497"/>
    </source>
</evidence>
<protein>
    <submittedName>
        <fullName evidence="7">Fe-S OXIDOREDUCTASE</fullName>
    </submittedName>
</protein>
<evidence type="ECO:0000313" key="7">
    <source>
        <dbReference type="EMBL" id="OAV00060.1"/>
    </source>
</evidence>
<organism evidence="7 8">
    <name type="scientific">Moraxella catarrhalis</name>
    <name type="common">Branhamella catarrhalis</name>
    <dbReference type="NCBI Taxonomy" id="480"/>
    <lineage>
        <taxon>Bacteria</taxon>
        <taxon>Pseudomonadati</taxon>
        <taxon>Pseudomonadota</taxon>
        <taxon>Gammaproteobacteria</taxon>
        <taxon>Moraxellales</taxon>
        <taxon>Moraxellaceae</taxon>
        <taxon>Moraxella</taxon>
    </lineage>
</organism>
<keyword evidence="3" id="KW-0479">Metal-binding</keyword>
<dbReference type="Proteomes" id="UP000078446">
    <property type="component" value="Unassembled WGS sequence"/>
</dbReference>
<dbReference type="PANTHER" id="PTHR32331:SF0">
    <property type="entry name" value="UPF0313 PROTEIN YGIQ"/>
    <property type="match status" value="1"/>
</dbReference>
<dbReference type="Pfam" id="PF08497">
    <property type="entry name" value="Radical_SAM_N"/>
    <property type="match status" value="1"/>
</dbReference>
<dbReference type="EMBL" id="LXHE01000016">
    <property type="protein sequence ID" value="OAV00060.1"/>
    <property type="molecule type" value="Genomic_DNA"/>
</dbReference>
<proteinExistence type="predicted"/>
<keyword evidence="1" id="KW-0004">4Fe-4S</keyword>
<keyword evidence="4" id="KW-0408">Iron</keyword>
<keyword evidence="2" id="KW-0949">S-adenosyl-L-methionine</keyword>
<evidence type="ECO:0000256" key="5">
    <source>
        <dbReference type="ARBA" id="ARBA00023014"/>
    </source>
</evidence>
<accession>A0A7Z1A3L4</accession>
<evidence type="ECO:0000256" key="1">
    <source>
        <dbReference type="ARBA" id="ARBA00022485"/>
    </source>
</evidence>
<evidence type="ECO:0000313" key="8">
    <source>
        <dbReference type="Proteomes" id="UP000078446"/>
    </source>
</evidence>
<reference evidence="7 8" key="1">
    <citation type="journal article" date="2016" name="Genome Biol. Evol.">
        <title>Comparative Genomic Analyses of the Moraxella catarrhalis Serosensitive and Seroresistant Lineages Demonstrate Their Independent Evolution.</title>
        <authorList>
            <person name="Earl J.P."/>
            <person name="de Vries S.P."/>
            <person name="Ahmed A."/>
            <person name="Powell E."/>
            <person name="Schultz M.P."/>
            <person name="Hermans P.W."/>
            <person name="Hill D.J."/>
            <person name="Zhou Z."/>
            <person name="Constantinidou C.I."/>
            <person name="Hu F.Z."/>
            <person name="Bootsma H.J."/>
            <person name="Ehrlich G.D."/>
        </authorList>
    </citation>
    <scope>NUCLEOTIDE SEQUENCE [LARGE SCALE GENOMIC DNA]</scope>
    <source>
        <strain evidence="7 8">Z7574</strain>
    </source>
</reference>
<gene>
    <name evidence="7" type="ORF">AO382_1657</name>
</gene>
<name>A0A7Z1A3L4_MORCA</name>
<dbReference type="InterPro" id="IPR022946">
    <property type="entry name" value="UPF0313"/>
</dbReference>
<dbReference type="GO" id="GO:0046872">
    <property type="term" value="F:metal ion binding"/>
    <property type="evidence" value="ECO:0007669"/>
    <property type="project" value="UniProtKB-KW"/>
</dbReference>
<evidence type="ECO:0000256" key="4">
    <source>
        <dbReference type="ARBA" id="ARBA00023004"/>
    </source>
</evidence>
<comment type="caution">
    <text evidence="7">The sequence shown here is derived from an EMBL/GenBank/DDBJ whole genome shotgun (WGS) entry which is preliminary data.</text>
</comment>
<evidence type="ECO:0000256" key="2">
    <source>
        <dbReference type="ARBA" id="ARBA00022691"/>
    </source>
</evidence>
<dbReference type="GO" id="GO:0051539">
    <property type="term" value="F:4 iron, 4 sulfur cluster binding"/>
    <property type="evidence" value="ECO:0007669"/>
    <property type="project" value="UniProtKB-KW"/>
</dbReference>
<dbReference type="AlphaFoldDB" id="A0A7Z1A3L4"/>